<evidence type="ECO:0000259" key="1">
    <source>
        <dbReference type="PROSITE" id="PS51186"/>
    </source>
</evidence>
<protein>
    <submittedName>
        <fullName evidence="2">GNAT family N-acetyltransferase</fullName>
    </submittedName>
</protein>
<dbReference type="CDD" id="cd04301">
    <property type="entry name" value="NAT_SF"/>
    <property type="match status" value="1"/>
</dbReference>
<feature type="domain" description="N-acetyltransferase" evidence="1">
    <location>
        <begin position="100"/>
        <end position="228"/>
    </location>
</feature>
<sequence length="228" mass="24471">MMHELDSPVRSSLDGPHRHQALRVGRAARYCPTVTPFAAVVDDRSGAAWNDLAELASGDAVALFATPPSRVPDRWRIEAHLECLQLVETPTLALALGGAADVVDLGLDDVPAMLELVEQTHPGPFLEHTVDLGGYIGVRDELGRLVAMAGRRLATGGWREISAVCTSPAHRGRGLARRLVAIAAARIKDEGERPFLHVTAGNPAIALYDAMGFELRSTIDVVVVRHGE</sequence>
<dbReference type="EMBL" id="QXTG01000002">
    <property type="protein sequence ID" value="RIX28613.1"/>
    <property type="molecule type" value="Genomic_DNA"/>
</dbReference>
<dbReference type="GO" id="GO:0016747">
    <property type="term" value="F:acyltransferase activity, transferring groups other than amino-acyl groups"/>
    <property type="evidence" value="ECO:0007669"/>
    <property type="project" value="InterPro"/>
</dbReference>
<accession>A0A3A1TWJ7</accession>
<dbReference type="InterPro" id="IPR013653">
    <property type="entry name" value="GCN5-like_dom"/>
</dbReference>
<proteinExistence type="predicted"/>
<dbReference type="Gene3D" id="3.40.630.30">
    <property type="match status" value="1"/>
</dbReference>
<dbReference type="InterPro" id="IPR016181">
    <property type="entry name" value="Acyl_CoA_acyltransferase"/>
</dbReference>
<name>A0A3A1TWJ7_9MICO</name>
<comment type="caution">
    <text evidence="2">The sequence shown here is derived from an EMBL/GenBank/DDBJ whole genome shotgun (WGS) entry which is preliminary data.</text>
</comment>
<dbReference type="SUPFAM" id="SSF55729">
    <property type="entry name" value="Acyl-CoA N-acyltransferases (Nat)"/>
    <property type="match status" value="1"/>
</dbReference>
<dbReference type="Proteomes" id="UP000265742">
    <property type="component" value="Unassembled WGS sequence"/>
</dbReference>
<dbReference type="InterPro" id="IPR000182">
    <property type="entry name" value="GNAT_dom"/>
</dbReference>
<dbReference type="OrthoDB" id="9797456at2"/>
<dbReference type="Pfam" id="PF08445">
    <property type="entry name" value="FR47"/>
    <property type="match status" value="1"/>
</dbReference>
<organism evidence="2 3">
    <name type="scientific">Amnibacterium setariae</name>
    <dbReference type="NCBI Taxonomy" id="2306585"/>
    <lineage>
        <taxon>Bacteria</taxon>
        <taxon>Bacillati</taxon>
        <taxon>Actinomycetota</taxon>
        <taxon>Actinomycetes</taxon>
        <taxon>Micrococcales</taxon>
        <taxon>Microbacteriaceae</taxon>
        <taxon>Amnibacterium</taxon>
    </lineage>
</organism>
<evidence type="ECO:0000313" key="2">
    <source>
        <dbReference type="EMBL" id="RIX28613.1"/>
    </source>
</evidence>
<evidence type="ECO:0000313" key="3">
    <source>
        <dbReference type="Proteomes" id="UP000265742"/>
    </source>
</evidence>
<dbReference type="AlphaFoldDB" id="A0A3A1TWJ7"/>
<keyword evidence="3" id="KW-1185">Reference proteome</keyword>
<dbReference type="PROSITE" id="PS51186">
    <property type="entry name" value="GNAT"/>
    <property type="match status" value="1"/>
</dbReference>
<gene>
    <name evidence="2" type="ORF">D1781_14490</name>
</gene>
<reference evidence="3" key="1">
    <citation type="submission" date="2018-09" db="EMBL/GenBank/DDBJ databases">
        <authorList>
            <person name="Kim I."/>
        </authorList>
    </citation>
    <scope>NUCLEOTIDE SEQUENCE [LARGE SCALE GENOMIC DNA]</scope>
    <source>
        <strain evidence="3">DD4a</strain>
    </source>
</reference>
<keyword evidence="2" id="KW-0808">Transferase</keyword>